<comment type="subcellular location">
    <subcellularLocation>
        <location evidence="1">Cell inner membrane</location>
        <topology evidence="1">Single-pass membrane protein</topology>
    </subcellularLocation>
</comment>
<evidence type="ECO:0000256" key="2">
    <source>
        <dbReference type="ARBA" id="ARBA00022475"/>
    </source>
</evidence>
<sequence>MFGNALQAKNEKSMGSNMNLVFGIGIAMLAVGVGLGMLAAYFLFPGAKRVAESRKDLDRVTAEFAGYRERVEEHFSTTSDLFQGLTNQYRGLYDHLALGARDLCQEDSGTPRLDFVDVGLLADPKSRPDGAPSEADAQGEGKDPGKRSTDTEEKGQGGESSRT</sequence>
<evidence type="ECO:0000313" key="16">
    <source>
        <dbReference type="EMBL" id="VFK44035.1"/>
    </source>
</evidence>
<keyword evidence="7 14" id="KW-1133">Transmembrane helix</keyword>
<feature type="region of interest" description="Disordered" evidence="13">
    <location>
        <begin position="119"/>
        <end position="163"/>
    </location>
</feature>
<dbReference type="GO" id="GO:0051301">
    <property type="term" value="P:cell division"/>
    <property type="evidence" value="ECO:0007669"/>
    <property type="project" value="UniProtKB-KW"/>
</dbReference>
<feature type="transmembrane region" description="Helical" evidence="14">
    <location>
        <begin position="20"/>
        <end position="44"/>
    </location>
</feature>
<evidence type="ECO:0000256" key="5">
    <source>
        <dbReference type="ARBA" id="ARBA00022692"/>
    </source>
</evidence>
<dbReference type="Pfam" id="PF06295">
    <property type="entry name" value="ZapG-like"/>
    <property type="match status" value="1"/>
</dbReference>
<protein>
    <recommendedName>
        <fullName evidence="11">Z-ring associated protein G</fullName>
    </recommendedName>
    <alternativeName>
        <fullName evidence="12">Cell division protein ZapG</fullName>
    </alternativeName>
</protein>
<evidence type="ECO:0000256" key="6">
    <source>
        <dbReference type="ARBA" id="ARBA00022960"/>
    </source>
</evidence>
<evidence type="ECO:0000313" key="15">
    <source>
        <dbReference type="EMBL" id="VFK39321.1"/>
    </source>
</evidence>
<accession>A0A450YCP3</accession>
<dbReference type="GO" id="GO:0008360">
    <property type="term" value="P:regulation of cell shape"/>
    <property type="evidence" value="ECO:0007669"/>
    <property type="project" value="UniProtKB-KW"/>
</dbReference>
<comment type="similarity">
    <text evidence="10">Belongs to the ZapG family.</text>
</comment>
<keyword evidence="2" id="KW-1003">Cell membrane</keyword>
<dbReference type="PANTHER" id="PTHR39579">
    <property type="entry name" value="INNER MEMBRANE PROTEIN YHCB"/>
    <property type="match status" value="1"/>
</dbReference>
<dbReference type="GO" id="GO:0005886">
    <property type="term" value="C:plasma membrane"/>
    <property type="evidence" value="ECO:0007669"/>
    <property type="project" value="UniProtKB-SubCell"/>
</dbReference>
<keyword evidence="8 14" id="KW-0472">Membrane</keyword>
<gene>
    <name evidence="16" type="ORF">BECKSD772E_GA0070983_103212</name>
    <name evidence="15" type="ORF">BECKSD772F_GA0070984_103610</name>
</gene>
<dbReference type="EMBL" id="CAADFU010000032">
    <property type="protein sequence ID" value="VFK44035.1"/>
    <property type="molecule type" value="Genomic_DNA"/>
</dbReference>
<evidence type="ECO:0000256" key="8">
    <source>
        <dbReference type="ARBA" id="ARBA00023136"/>
    </source>
</evidence>
<feature type="compositionally biased region" description="Basic and acidic residues" evidence="13">
    <location>
        <begin position="139"/>
        <end position="163"/>
    </location>
</feature>
<evidence type="ECO:0000256" key="9">
    <source>
        <dbReference type="ARBA" id="ARBA00023306"/>
    </source>
</evidence>
<evidence type="ECO:0000256" key="11">
    <source>
        <dbReference type="ARBA" id="ARBA00035703"/>
    </source>
</evidence>
<keyword evidence="3" id="KW-0997">Cell inner membrane</keyword>
<dbReference type="EMBL" id="CAADFR010000036">
    <property type="protein sequence ID" value="VFK39321.1"/>
    <property type="molecule type" value="Genomic_DNA"/>
</dbReference>
<dbReference type="PANTHER" id="PTHR39579:SF1">
    <property type="entry name" value="INNER MEMBRANE PROTEIN YHCB"/>
    <property type="match status" value="1"/>
</dbReference>
<reference evidence="15" key="1">
    <citation type="submission" date="2019-02" db="EMBL/GenBank/DDBJ databases">
        <authorList>
            <person name="Gruber-Vodicka R. H."/>
            <person name="Seah K. B. B."/>
        </authorList>
    </citation>
    <scope>NUCLEOTIDE SEQUENCE</scope>
    <source>
        <strain evidence="16">BECK_S1320</strain>
        <strain evidence="15">BECK_S1321</strain>
    </source>
</reference>
<organism evidence="15">
    <name type="scientific">Candidatus Kentrum sp. SD</name>
    <dbReference type="NCBI Taxonomy" id="2126332"/>
    <lineage>
        <taxon>Bacteria</taxon>
        <taxon>Pseudomonadati</taxon>
        <taxon>Pseudomonadota</taxon>
        <taxon>Gammaproteobacteria</taxon>
        <taxon>Candidatus Kentrum</taxon>
    </lineage>
</organism>
<keyword evidence="4" id="KW-0132">Cell division</keyword>
<evidence type="ECO:0000256" key="7">
    <source>
        <dbReference type="ARBA" id="ARBA00022989"/>
    </source>
</evidence>
<name>A0A450YCP3_9GAMM</name>
<evidence type="ECO:0000256" key="14">
    <source>
        <dbReference type="SAM" id="Phobius"/>
    </source>
</evidence>
<evidence type="ECO:0000256" key="10">
    <source>
        <dbReference type="ARBA" id="ARBA00035657"/>
    </source>
</evidence>
<evidence type="ECO:0000256" key="4">
    <source>
        <dbReference type="ARBA" id="ARBA00022618"/>
    </source>
</evidence>
<dbReference type="InterPro" id="IPR009386">
    <property type="entry name" value="ZapG-like"/>
</dbReference>
<keyword evidence="9" id="KW-0131">Cell cycle</keyword>
<proteinExistence type="inferred from homology"/>
<keyword evidence="6" id="KW-0133">Cell shape</keyword>
<evidence type="ECO:0000256" key="3">
    <source>
        <dbReference type="ARBA" id="ARBA00022519"/>
    </source>
</evidence>
<dbReference type="AlphaFoldDB" id="A0A450YCP3"/>
<keyword evidence="5 14" id="KW-0812">Transmembrane</keyword>
<evidence type="ECO:0000256" key="13">
    <source>
        <dbReference type="SAM" id="MobiDB-lite"/>
    </source>
</evidence>
<evidence type="ECO:0000256" key="1">
    <source>
        <dbReference type="ARBA" id="ARBA00004377"/>
    </source>
</evidence>
<evidence type="ECO:0000256" key="12">
    <source>
        <dbReference type="ARBA" id="ARBA00035727"/>
    </source>
</evidence>